<evidence type="ECO:0000313" key="1">
    <source>
        <dbReference type="EMBL" id="KAJ8117297.1"/>
    </source>
</evidence>
<protein>
    <submittedName>
        <fullName evidence="1">Uncharacterized protein</fullName>
    </submittedName>
</protein>
<reference evidence="1" key="1">
    <citation type="submission" date="2022-11" db="EMBL/GenBank/DDBJ databases">
        <title>Genome Sequence of Boeremia exigua.</title>
        <authorList>
            <person name="Buettner E."/>
        </authorList>
    </citation>
    <scope>NUCLEOTIDE SEQUENCE</scope>
    <source>
        <strain evidence="1">CU02</strain>
    </source>
</reference>
<keyword evidence="2" id="KW-1185">Reference proteome</keyword>
<name>A0ACC2IQE1_9PLEO</name>
<dbReference type="Proteomes" id="UP001153331">
    <property type="component" value="Unassembled WGS sequence"/>
</dbReference>
<comment type="caution">
    <text evidence="1">The sequence shown here is derived from an EMBL/GenBank/DDBJ whole genome shotgun (WGS) entry which is preliminary data.</text>
</comment>
<sequence length="742" mass="80752">MSSSNHTVTEMGKDKTFEHDVDNRAASEHALHTPKTSVCEGSSQKPLQSLDTASALSPPAFLPTSPVQGTKLPACRRIPVRPSDVVLASKSTSPASSSSMSPSPASSLSAYVPSSGTGNRTKMEPVVYIPTSSSPLHVRVSSVAESMVKDFKYDPNDQTPPKRKPVVIPDTMDVSAIDIAQREQALPLMTEQFVQVTPASRLHAARLALISQAANPDSQANALRTYGQGESGEPAEHNTAELAATKGSKAVLIESIKQDSKVSSAEMDSIRRLRYADAKHQDPLMIEDRFEASDLETRLQDLGAGYRRLSIVSERSNNASEGKVHEMVELDSISYNTLSSREQDNSEACGSTHPGPKTASNIPLRILSSQHASRSTCDLQGQVAEYTSSGPSLRTRVPDPQRHIKDSMAIAEDGLHVCGTSTILPSPSGASAIPGIPENALCMNSERAMGVGRYFPTPTPIQEASLGMQRDARCFQKAPVSPNRGTGSKGVTNATLQDTAMAPGVSNEDKRQMPTGPHCLIQSAQKQVREKERAPSNSMTRHAIHRWRMVAVIVSSLIYLGFLASSLYTLATTSTFDTQFNDRLVFFTKTVTSDDGLSNLTISWSKDHAASFNVTYLINSTLDPEEPVPDSWSFLLDWDAEAAGLETGTSGNAVRGMPVLSFGQVFIQFMALFGVFAIGCVSFRFLLELMSRRWHHREDESVHRTSRWLRVYDRAREWIVFILSAIVSAVLWTAVTRALLSM</sequence>
<organism evidence="1 2">
    <name type="scientific">Boeremia exigua</name>
    <dbReference type="NCBI Taxonomy" id="749465"/>
    <lineage>
        <taxon>Eukaryota</taxon>
        <taxon>Fungi</taxon>
        <taxon>Dikarya</taxon>
        <taxon>Ascomycota</taxon>
        <taxon>Pezizomycotina</taxon>
        <taxon>Dothideomycetes</taxon>
        <taxon>Pleosporomycetidae</taxon>
        <taxon>Pleosporales</taxon>
        <taxon>Pleosporineae</taxon>
        <taxon>Didymellaceae</taxon>
        <taxon>Boeremia</taxon>
    </lineage>
</organism>
<evidence type="ECO:0000313" key="2">
    <source>
        <dbReference type="Proteomes" id="UP001153331"/>
    </source>
</evidence>
<accession>A0ACC2IQE1</accession>
<dbReference type="EMBL" id="JAPHNI010000058">
    <property type="protein sequence ID" value="KAJ8117297.1"/>
    <property type="molecule type" value="Genomic_DNA"/>
</dbReference>
<gene>
    <name evidence="1" type="ORF">OPT61_g1476</name>
</gene>
<proteinExistence type="predicted"/>